<protein>
    <recommendedName>
        <fullName evidence="3">Amidohydrolase 3 domain-containing protein</fullName>
    </recommendedName>
</protein>
<dbReference type="KEGG" id="ccas:EIB73_03110"/>
<organism evidence="1 2">
    <name type="scientific">Kaistella carnis</name>
    <dbReference type="NCBI Taxonomy" id="1241979"/>
    <lineage>
        <taxon>Bacteria</taxon>
        <taxon>Pseudomonadati</taxon>
        <taxon>Bacteroidota</taxon>
        <taxon>Flavobacteriia</taxon>
        <taxon>Flavobacteriales</taxon>
        <taxon>Weeksellaceae</taxon>
        <taxon>Chryseobacterium group</taxon>
        <taxon>Kaistella</taxon>
    </lineage>
</organism>
<proteinExistence type="predicted"/>
<dbReference type="AlphaFoldDB" id="A0A3G8XIH9"/>
<evidence type="ECO:0000313" key="1">
    <source>
        <dbReference type="EMBL" id="AZI32233.1"/>
    </source>
</evidence>
<dbReference type="OrthoDB" id="9807210at2"/>
<dbReference type="SUPFAM" id="SSF51338">
    <property type="entry name" value="Composite domain of metallo-dependent hydrolases"/>
    <property type="match status" value="1"/>
</dbReference>
<reference evidence="2" key="1">
    <citation type="submission" date="2018-11" db="EMBL/GenBank/DDBJ databases">
        <title>Proposal to divide the Flavobacteriaceae and reorganize its genera based on Amino Acid Identity values calculated from whole genome sequences.</title>
        <authorList>
            <person name="Nicholson A.C."/>
            <person name="Gulvik C.A."/>
            <person name="Whitney A.M."/>
            <person name="Humrighouse B.W."/>
            <person name="Bell M."/>
            <person name="Holmes B."/>
            <person name="Steigerwalt A.G."/>
            <person name="Villarma A."/>
            <person name="Sheth M."/>
            <person name="Batra D."/>
            <person name="Pryor J."/>
            <person name="Bernardet J.-F."/>
            <person name="Hugo C."/>
            <person name="Kampfer P."/>
            <person name="Newman J.D."/>
            <person name="McQuiston J.R."/>
        </authorList>
    </citation>
    <scope>NUCLEOTIDE SEQUENCE [LARGE SCALE GENOMIC DNA]</scope>
    <source>
        <strain evidence="2">G0081</strain>
    </source>
</reference>
<name>A0A3G8XIH9_9FLAO</name>
<gene>
    <name evidence="1" type="ORF">EIB73_03110</name>
</gene>
<evidence type="ECO:0000313" key="2">
    <source>
        <dbReference type="Proteomes" id="UP000270185"/>
    </source>
</evidence>
<accession>A0A3G8XIH9</accession>
<evidence type="ECO:0008006" key="3">
    <source>
        <dbReference type="Google" id="ProtNLM"/>
    </source>
</evidence>
<dbReference type="EMBL" id="CP034159">
    <property type="protein sequence ID" value="AZI32233.1"/>
    <property type="molecule type" value="Genomic_DNA"/>
</dbReference>
<dbReference type="Proteomes" id="UP000270185">
    <property type="component" value="Chromosome"/>
</dbReference>
<dbReference type="GO" id="GO:0016810">
    <property type="term" value="F:hydrolase activity, acting on carbon-nitrogen (but not peptide) bonds"/>
    <property type="evidence" value="ECO:0007669"/>
    <property type="project" value="InterPro"/>
</dbReference>
<dbReference type="RefSeq" id="WP_125022544.1">
    <property type="nucleotide sequence ID" value="NZ_CP034159.1"/>
</dbReference>
<dbReference type="InterPro" id="IPR011059">
    <property type="entry name" value="Metal-dep_hydrolase_composite"/>
</dbReference>
<sequence>MFEEFPSGEALRDLAKELDKRDALINDPKFRENFKKEIKKKFAPKVWHKDLSKAVIIDCPDKTLIGKNFYQIAEDKNQHPVDVFLDTIIKYDKKIRWTTTIANDRKEKFKSLYNFPYNLISFSDAGAHLNNMAFYNFPLKMIKIVQESIDKGNPMMTMEKCIWRLTKEQGDWFNLDCGYLAKGKVADLVIINPEKFNNITENVELDAIEEFGNYERLVNRNEGVLSMVMVGGKTIFENEQFVEGYAQSEKYGRFLERVG</sequence>
<keyword evidence="2" id="KW-1185">Reference proteome</keyword>
<dbReference type="Gene3D" id="2.30.40.10">
    <property type="entry name" value="Urease, subunit C, domain 1"/>
    <property type="match status" value="1"/>
</dbReference>